<dbReference type="Bgee" id="ENSGGOG00000025316">
    <property type="expression patterns" value="Expressed in prefrontal cortex and 5 other cell types or tissues"/>
</dbReference>
<dbReference type="InterPro" id="IPR013087">
    <property type="entry name" value="Znf_C2H2_type"/>
</dbReference>
<feature type="domain" description="C2H2-type" evidence="4">
    <location>
        <begin position="351"/>
        <end position="378"/>
    </location>
</feature>
<evidence type="ECO:0000259" key="3">
    <source>
        <dbReference type="PROSITE" id="PS50097"/>
    </source>
</evidence>
<keyword evidence="1" id="KW-0479">Metal-binding</keyword>
<dbReference type="PROSITE" id="PS00028">
    <property type="entry name" value="ZINC_FINGER_C2H2_1"/>
    <property type="match status" value="1"/>
</dbReference>
<feature type="domain" description="C2H2-type" evidence="4">
    <location>
        <begin position="393"/>
        <end position="420"/>
    </location>
</feature>
<reference evidence="5" key="3">
    <citation type="submission" date="2025-09" db="UniProtKB">
        <authorList>
            <consortium name="Ensembl"/>
        </authorList>
    </citation>
    <scope>IDENTIFICATION</scope>
</reference>
<feature type="compositionally biased region" description="Pro residues" evidence="2">
    <location>
        <begin position="104"/>
        <end position="116"/>
    </location>
</feature>
<evidence type="ECO:0000256" key="2">
    <source>
        <dbReference type="SAM" id="MobiDB-lite"/>
    </source>
</evidence>
<dbReference type="GO" id="GO:0000978">
    <property type="term" value="F:RNA polymerase II cis-regulatory region sequence-specific DNA binding"/>
    <property type="evidence" value="ECO:0000318"/>
    <property type="project" value="GO_Central"/>
</dbReference>
<feature type="compositionally biased region" description="Low complexity" evidence="2">
    <location>
        <begin position="325"/>
        <end position="342"/>
    </location>
</feature>
<dbReference type="Gene3D" id="3.30.710.10">
    <property type="entry name" value="Potassium Channel Kv1.1, Chain A"/>
    <property type="match status" value="1"/>
</dbReference>
<dbReference type="GO" id="GO:0001227">
    <property type="term" value="F:DNA-binding transcription repressor activity, RNA polymerase II-specific"/>
    <property type="evidence" value="ECO:0000318"/>
    <property type="project" value="GO_Central"/>
</dbReference>
<dbReference type="InterPro" id="IPR050457">
    <property type="entry name" value="ZnFinger_BTB_dom_contain"/>
</dbReference>
<organism evidence="5 6">
    <name type="scientific">Gorilla gorilla gorilla</name>
    <name type="common">Western lowland gorilla</name>
    <dbReference type="NCBI Taxonomy" id="9595"/>
    <lineage>
        <taxon>Eukaryota</taxon>
        <taxon>Metazoa</taxon>
        <taxon>Chordata</taxon>
        <taxon>Craniata</taxon>
        <taxon>Vertebrata</taxon>
        <taxon>Euteleostomi</taxon>
        <taxon>Mammalia</taxon>
        <taxon>Eutheria</taxon>
        <taxon>Euarchontoglires</taxon>
        <taxon>Primates</taxon>
        <taxon>Haplorrhini</taxon>
        <taxon>Catarrhini</taxon>
        <taxon>Hominidae</taxon>
        <taxon>Gorilla</taxon>
    </lineage>
</organism>
<sequence length="427" mass="44753">AVEAVRHIHLQNFSRSLLETLNGQKLGGHFCDVTVCIREASLRAHRCGLAIGSPSFQDKLLLGHSEIRVPSVVPVQTVRQLVELLYSGSLLVAELSHALLSASPPAPPAGCAPPGHPGAAHSGKQRQPASLQLPAPPTPAKAEGLGAYPSLSAAPDDRGDNDDEETDDETDGEDGEGGGPGESQAPPSFPDCAAGFLTAATDSACEEFHAPTGLSDYSDFLLGSGAAEDVFPDSYVTAWHDKDGAVPEGCPTETPVQPDCILAGPRPPGVKTPGPPVALFPFHLGAPEPPAPPPSASSGPAPAPPPAFYPTLQPEAAPGTQLWEAPAPSAAPTTAPSGTTARTRGAEPLAYACGHCCKTFSSRKNYTKHMFIHSGEKPHQCAHMVTHTCVHAFQCAVYTKPFTQKSSLNMHMRTYRPERAPFPRLLQ</sequence>
<dbReference type="STRING" id="9593.ENSGGOP00000030255"/>
<evidence type="ECO:0000313" key="5">
    <source>
        <dbReference type="Ensembl" id="ENSGGOP00000030255.1"/>
    </source>
</evidence>
<dbReference type="PANTHER" id="PTHR46105:SF22">
    <property type="entry name" value="ZINC FINGER AND BTB DOMAIN CONTAINING 45"/>
    <property type="match status" value="1"/>
</dbReference>
<dbReference type="SUPFAM" id="SSF57667">
    <property type="entry name" value="beta-beta-alpha zinc fingers"/>
    <property type="match status" value="2"/>
</dbReference>
<dbReference type="GO" id="GO:0000122">
    <property type="term" value="P:negative regulation of transcription by RNA polymerase II"/>
    <property type="evidence" value="ECO:0000318"/>
    <property type="project" value="GO_Central"/>
</dbReference>
<dbReference type="Proteomes" id="UP000001519">
    <property type="component" value="Unplaced"/>
</dbReference>
<dbReference type="GO" id="GO:0002682">
    <property type="term" value="P:regulation of immune system process"/>
    <property type="evidence" value="ECO:0000318"/>
    <property type="project" value="GO_Central"/>
</dbReference>
<feature type="region of interest" description="Disordered" evidence="2">
    <location>
        <begin position="323"/>
        <end position="342"/>
    </location>
</feature>
<feature type="region of interest" description="Disordered" evidence="2">
    <location>
        <begin position="284"/>
        <end position="314"/>
    </location>
</feature>
<dbReference type="InParanoid" id="A0A2I2Y5S6"/>
<protein>
    <recommendedName>
        <fullName evidence="7">Zinc finger and BTB domain containing 45</fullName>
    </recommendedName>
</protein>
<dbReference type="GO" id="GO:0001817">
    <property type="term" value="P:regulation of cytokine production"/>
    <property type="evidence" value="ECO:0000318"/>
    <property type="project" value="GO_Central"/>
</dbReference>
<proteinExistence type="predicted"/>
<dbReference type="AlphaFoldDB" id="A0A2I2Y5S6"/>
<evidence type="ECO:0000256" key="1">
    <source>
        <dbReference type="PROSITE-ProRule" id="PRU00042"/>
    </source>
</evidence>
<dbReference type="GO" id="GO:0005654">
    <property type="term" value="C:nucleoplasm"/>
    <property type="evidence" value="ECO:0000318"/>
    <property type="project" value="GO_Central"/>
</dbReference>
<name>A0A2I2Y5S6_GORGO</name>
<dbReference type="InterPro" id="IPR036236">
    <property type="entry name" value="Znf_C2H2_sf"/>
</dbReference>
<keyword evidence="1" id="KW-0863">Zinc-finger</keyword>
<dbReference type="OMA" id="YCEAEEM"/>
<keyword evidence="1" id="KW-0862">Zinc</keyword>
<reference evidence="5" key="2">
    <citation type="submission" date="2025-08" db="UniProtKB">
        <authorList>
            <consortium name="Ensembl"/>
        </authorList>
    </citation>
    <scope>IDENTIFICATION</scope>
</reference>
<accession>A0A2I2Y5S6</accession>
<reference evidence="5" key="1">
    <citation type="journal article" date="2012" name="Nature">
        <title>Insights into hominid evolution from the gorilla genome sequence.</title>
        <authorList>
            <person name="Scally A."/>
            <person name="Dutheil J.Y."/>
            <person name="Hillier L.W."/>
            <person name="Jordan G.E."/>
            <person name="Goodhead I."/>
            <person name="Herrero J."/>
            <person name="Hobolth A."/>
            <person name="Lappalainen T."/>
            <person name="Mailund T."/>
            <person name="Marques-Bonet T."/>
            <person name="McCarthy S."/>
            <person name="Montgomery S.H."/>
            <person name="Schwalie P.C."/>
            <person name="Tang Y.A."/>
            <person name="Ward M.C."/>
            <person name="Xue Y."/>
            <person name="Yngvadottir B."/>
            <person name="Alkan C."/>
            <person name="Andersen L.N."/>
            <person name="Ayub Q."/>
            <person name="Ball E.V."/>
            <person name="Beal K."/>
            <person name="Bradley B.J."/>
            <person name="Chen Y."/>
            <person name="Clee C.M."/>
            <person name="Fitzgerald S."/>
            <person name="Graves T.A."/>
            <person name="Gu Y."/>
            <person name="Heath P."/>
            <person name="Heger A."/>
            <person name="Karakoc E."/>
            <person name="Kolb-Kokocinski A."/>
            <person name="Laird G.K."/>
            <person name="Lunter G."/>
            <person name="Meader S."/>
            <person name="Mort M."/>
            <person name="Mullikin J.C."/>
            <person name="Munch K."/>
            <person name="O'Connor T.D."/>
            <person name="Phillips A.D."/>
            <person name="Prado-Martinez J."/>
            <person name="Rogers A.S."/>
            <person name="Sajjadian S."/>
            <person name="Schmidt D."/>
            <person name="Shaw K."/>
            <person name="Simpson J.T."/>
            <person name="Stenson P.D."/>
            <person name="Turner D.J."/>
            <person name="Vigilant L."/>
            <person name="Vilella A.J."/>
            <person name="Whitener W."/>
            <person name="Zhu B."/>
            <person name="Cooper D.N."/>
            <person name="de Jong P."/>
            <person name="Dermitzakis E.T."/>
            <person name="Eichler E.E."/>
            <person name="Flicek P."/>
            <person name="Goldman N."/>
            <person name="Mundy N.I."/>
            <person name="Ning Z."/>
            <person name="Odom D.T."/>
            <person name="Ponting C.P."/>
            <person name="Quail M.A."/>
            <person name="Ryder O.A."/>
            <person name="Searle S.M."/>
            <person name="Warren W.C."/>
            <person name="Wilson R.K."/>
            <person name="Schierup M.H."/>
            <person name="Rogers J."/>
            <person name="Tyler-Smith C."/>
            <person name="Durbin R."/>
        </authorList>
    </citation>
    <scope>NUCLEOTIDE SEQUENCE [LARGE SCALE GENOMIC DNA]</scope>
</reference>
<feature type="region of interest" description="Disordered" evidence="2">
    <location>
        <begin position="104"/>
        <end position="191"/>
    </location>
</feature>
<evidence type="ECO:0000313" key="6">
    <source>
        <dbReference type="Proteomes" id="UP000001519"/>
    </source>
</evidence>
<dbReference type="PROSITE" id="PS50097">
    <property type="entry name" value="BTB"/>
    <property type="match status" value="1"/>
</dbReference>
<feature type="compositionally biased region" description="Pro residues" evidence="2">
    <location>
        <begin position="287"/>
        <end position="308"/>
    </location>
</feature>
<keyword evidence="6" id="KW-1185">Reference proteome</keyword>
<evidence type="ECO:0000259" key="4">
    <source>
        <dbReference type="PROSITE" id="PS50157"/>
    </source>
</evidence>
<dbReference type="Pfam" id="PF00651">
    <property type="entry name" value="BTB"/>
    <property type="match status" value="1"/>
</dbReference>
<dbReference type="InterPro" id="IPR011333">
    <property type="entry name" value="SKP1/BTB/POZ_sf"/>
</dbReference>
<evidence type="ECO:0008006" key="7">
    <source>
        <dbReference type="Google" id="ProtNLM"/>
    </source>
</evidence>
<dbReference type="Ensembl" id="ENSGGOT00000024047.2">
    <property type="protein sequence ID" value="ENSGGOP00000030255.1"/>
    <property type="gene ID" value="ENSGGOG00000025316.2"/>
</dbReference>
<dbReference type="SUPFAM" id="SSF54695">
    <property type="entry name" value="POZ domain"/>
    <property type="match status" value="1"/>
</dbReference>
<dbReference type="FunCoup" id="A0A2I2Y5S6">
    <property type="interactions" value="257"/>
</dbReference>
<feature type="domain" description="BTB" evidence="3">
    <location>
        <begin position="31"/>
        <end position="94"/>
    </location>
</feature>
<dbReference type="PANTHER" id="PTHR46105">
    <property type="entry name" value="AGAP004733-PA"/>
    <property type="match status" value="1"/>
</dbReference>
<dbReference type="GeneTree" id="ENSGT00940000160859"/>
<dbReference type="Gene3D" id="3.30.160.60">
    <property type="entry name" value="Classic Zinc Finger"/>
    <property type="match status" value="2"/>
</dbReference>
<dbReference type="InterPro" id="IPR000210">
    <property type="entry name" value="BTB/POZ_dom"/>
</dbReference>
<dbReference type="PROSITE" id="PS50157">
    <property type="entry name" value="ZINC_FINGER_C2H2_2"/>
    <property type="match status" value="2"/>
</dbReference>
<feature type="compositionally biased region" description="Acidic residues" evidence="2">
    <location>
        <begin position="159"/>
        <end position="176"/>
    </location>
</feature>
<dbReference type="GO" id="GO:0008270">
    <property type="term" value="F:zinc ion binding"/>
    <property type="evidence" value="ECO:0007669"/>
    <property type="project" value="UniProtKB-KW"/>
</dbReference>